<name>A0A1G2S6W1_9BACT</name>
<dbReference type="PANTHER" id="PTHR12526:SF630">
    <property type="entry name" value="GLYCOSYLTRANSFERASE"/>
    <property type="match status" value="1"/>
</dbReference>
<dbReference type="Pfam" id="PF13439">
    <property type="entry name" value="Glyco_transf_4"/>
    <property type="match status" value="1"/>
</dbReference>
<dbReference type="GO" id="GO:0016757">
    <property type="term" value="F:glycosyltransferase activity"/>
    <property type="evidence" value="ECO:0007669"/>
    <property type="project" value="InterPro"/>
</dbReference>
<evidence type="ECO:0000259" key="2">
    <source>
        <dbReference type="Pfam" id="PF13439"/>
    </source>
</evidence>
<evidence type="ECO:0008006" key="5">
    <source>
        <dbReference type="Google" id="ProtNLM"/>
    </source>
</evidence>
<dbReference type="Proteomes" id="UP000179118">
    <property type="component" value="Unassembled WGS sequence"/>
</dbReference>
<evidence type="ECO:0000313" key="3">
    <source>
        <dbReference type="EMBL" id="OHA80458.1"/>
    </source>
</evidence>
<dbReference type="SUPFAM" id="SSF53756">
    <property type="entry name" value="UDP-Glycosyltransferase/glycogen phosphorylase"/>
    <property type="match status" value="1"/>
</dbReference>
<sequence length="380" mass="42119">MIIKRKKILYIITKSNWGGAQRYVYELATGVPRDKFEPIVALGGTGILALKLSDMNIRTIRLSSLERDVRLMRDFTAFRDLLHIIEKERPDAVHLNSSKVGALGAIAARIAGVPRIIFTAHGWAFNEDRSFFSRLIIKLLHFVTILFSHKTIAVSKAVAKEAPAWGIRDKVTVIHQPASPTQNIFEKDIARKHLIEKLPLLHDRGRLWIGIVAELHKNKGISYAIQAMNDPVIQKKAILVVVGGGQEGNALALQIHENNLEESVFLLGFEPEAARVMRAFDIFLLPSLTEAFGYVLLEAGFAGLPVVASHVGGIPEIIDDGKTGLLIPPRDSEAIKNALKRLIESPDLRAAFSASFKERVTDGFSRETALAKTTNLYEKE</sequence>
<evidence type="ECO:0000313" key="4">
    <source>
        <dbReference type="Proteomes" id="UP000179118"/>
    </source>
</evidence>
<dbReference type="PANTHER" id="PTHR12526">
    <property type="entry name" value="GLYCOSYLTRANSFERASE"/>
    <property type="match status" value="1"/>
</dbReference>
<dbReference type="InterPro" id="IPR001296">
    <property type="entry name" value="Glyco_trans_1"/>
</dbReference>
<dbReference type="AlphaFoldDB" id="A0A1G2S6W1"/>
<evidence type="ECO:0000259" key="1">
    <source>
        <dbReference type="Pfam" id="PF00534"/>
    </source>
</evidence>
<accession>A0A1G2S6W1</accession>
<dbReference type="CDD" id="cd03808">
    <property type="entry name" value="GT4_CapM-like"/>
    <property type="match status" value="1"/>
</dbReference>
<gene>
    <name evidence="3" type="ORF">A3D51_01010</name>
</gene>
<organism evidence="3 4">
    <name type="scientific">Candidatus Yonathbacteria bacterium RIFCSPHIGHO2_02_FULL_44_14</name>
    <dbReference type="NCBI Taxonomy" id="1802724"/>
    <lineage>
        <taxon>Bacteria</taxon>
        <taxon>Candidatus Yonathiibacteriota</taxon>
    </lineage>
</organism>
<dbReference type="Pfam" id="PF00534">
    <property type="entry name" value="Glycos_transf_1"/>
    <property type="match status" value="1"/>
</dbReference>
<feature type="domain" description="Glycosyl transferase family 1" evidence="1">
    <location>
        <begin position="205"/>
        <end position="355"/>
    </location>
</feature>
<dbReference type="Gene3D" id="3.40.50.2000">
    <property type="entry name" value="Glycogen Phosphorylase B"/>
    <property type="match status" value="2"/>
</dbReference>
<dbReference type="EMBL" id="MHUT01000019">
    <property type="protein sequence ID" value="OHA80458.1"/>
    <property type="molecule type" value="Genomic_DNA"/>
</dbReference>
<comment type="caution">
    <text evidence="3">The sequence shown here is derived from an EMBL/GenBank/DDBJ whole genome shotgun (WGS) entry which is preliminary data.</text>
</comment>
<reference evidence="3 4" key="1">
    <citation type="journal article" date="2016" name="Nat. Commun.">
        <title>Thousands of microbial genomes shed light on interconnected biogeochemical processes in an aquifer system.</title>
        <authorList>
            <person name="Anantharaman K."/>
            <person name="Brown C.T."/>
            <person name="Hug L.A."/>
            <person name="Sharon I."/>
            <person name="Castelle C.J."/>
            <person name="Probst A.J."/>
            <person name="Thomas B.C."/>
            <person name="Singh A."/>
            <person name="Wilkins M.J."/>
            <person name="Karaoz U."/>
            <person name="Brodie E.L."/>
            <person name="Williams K.H."/>
            <person name="Hubbard S.S."/>
            <person name="Banfield J.F."/>
        </authorList>
    </citation>
    <scope>NUCLEOTIDE SEQUENCE [LARGE SCALE GENOMIC DNA]</scope>
</reference>
<proteinExistence type="predicted"/>
<dbReference type="InterPro" id="IPR028098">
    <property type="entry name" value="Glyco_trans_4-like_N"/>
</dbReference>
<protein>
    <recommendedName>
        <fullName evidence="5">Second mannosyl transferase</fullName>
    </recommendedName>
</protein>
<feature type="domain" description="Glycosyltransferase subfamily 4-like N-terminal" evidence="2">
    <location>
        <begin position="17"/>
        <end position="176"/>
    </location>
</feature>